<accession>A0A109BAX8</accession>
<dbReference type="Pfam" id="PF07987">
    <property type="entry name" value="DUF1775"/>
    <property type="match status" value="1"/>
</dbReference>
<dbReference type="InterPro" id="IPR038507">
    <property type="entry name" value="YcnI-like_sf"/>
</dbReference>
<sequence length="337" mass="35266">MTNANTGKIAALAGVLTLAMAGGASAHVSLERGEAPTGAGYKAVFSVPHGCKGQATNEVIIDIPEGVIAVKPMPKAGWKLSLEKGPYARSYGFYHGDTKSEGVKRVTWSGGELADEHFDQFVLSSFIAAELPADGTLVFPVTQKCADGELRWEQVAAPGQDPHSLEYPAPVLRLVAGGGHDHHHHNHGAAAASSDVTVTQAWTRPVAAAGGMGVGYGKITNAGKETDAVIGASSDAAERVELHETTINDAGVASMKKVDRLEVGGGNSIELKPGGLHLMLIGMKQPVKDGDTVKVKLKFEHAGDVEVALKAQKTAPDGKTDAHDHSHDHHDHGDHKH</sequence>
<dbReference type="PIRSF" id="PIRSF037139">
    <property type="entry name" value="UCP037139"/>
    <property type="match status" value="1"/>
</dbReference>
<dbReference type="InterPro" id="IPR007410">
    <property type="entry name" value="LpqE-like"/>
</dbReference>
<dbReference type="OrthoDB" id="9796962at2"/>
<dbReference type="STRING" id="121290.APY04_2863"/>
<proteinExistence type="predicted"/>
<dbReference type="InterPro" id="IPR012533">
    <property type="entry name" value="YcnI-copper_dom"/>
</dbReference>
<feature type="chain" id="PRO_5007132505" evidence="2">
    <location>
        <begin position="27"/>
        <end position="337"/>
    </location>
</feature>
<evidence type="ECO:0000313" key="5">
    <source>
        <dbReference type="Proteomes" id="UP000059074"/>
    </source>
</evidence>
<dbReference type="Gene3D" id="2.60.40.2230">
    <property type="entry name" value="Uncharacterised protein YcnI-like PF07987, DUF1775"/>
    <property type="match status" value="1"/>
</dbReference>
<dbReference type="RefSeq" id="WP_068463607.1">
    <property type="nucleotide sequence ID" value="NZ_LMTR01000081.1"/>
</dbReference>
<feature type="signal peptide" evidence="2">
    <location>
        <begin position="1"/>
        <end position="26"/>
    </location>
</feature>
<gene>
    <name evidence="4" type="ORF">APY04_2863</name>
</gene>
<dbReference type="Pfam" id="PF04314">
    <property type="entry name" value="PCuAC"/>
    <property type="match status" value="1"/>
</dbReference>
<name>A0A109BAX8_HYPSL</name>
<organism evidence="4 5">
    <name type="scientific">Hyphomicrobium sulfonivorans</name>
    <dbReference type="NCBI Taxonomy" id="121290"/>
    <lineage>
        <taxon>Bacteria</taxon>
        <taxon>Pseudomonadati</taxon>
        <taxon>Pseudomonadota</taxon>
        <taxon>Alphaproteobacteria</taxon>
        <taxon>Hyphomicrobiales</taxon>
        <taxon>Hyphomicrobiaceae</taxon>
        <taxon>Hyphomicrobium</taxon>
    </lineage>
</organism>
<dbReference type="AlphaFoldDB" id="A0A109BAX8"/>
<reference evidence="4 5" key="1">
    <citation type="submission" date="2015-10" db="EMBL/GenBank/DDBJ databases">
        <title>Transcriptomic analysis of a linuron degrading triple-species bacterial consortium.</title>
        <authorList>
            <person name="Albers P."/>
        </authorList>
    </citation>
    <scope>NUCLEOTIDE SEQUENCE [LARGE SCALE GENOMIC DNA]</scope>
    <source>
        <strain evidence="4 5">WDL6</strain>
    </source>
</reference>
<feature type="region of interest" description="Disordered" evidence="1">
    <location>
        <begin position="312"/>
        <end position="337"/>
    </location>
</feature>
<dbReference type="InterPro" id="IPR036182">
    <property type="entry name" value="PCuAC_sf"/>
</dbReference>
<dbReference type="CDD" id="cd08545">
    <property type="entry name" value="YcnI_like"/>
    <property type="match status" value="1"/>
</dbReference>
<dbReference type="PANTHER" id="PTHR36302:SF1">
    <property type="entry name" value="COPPER CHAPERONE PCU(A)C"/>
    <property type="match status" value="1"/>
</dbReference>
<evidence type="ECO:0000313" key="4">
    <source>
        <dbReference type="EMBL" id="KWT65401.1"/>
    </source>
</evidence>
<dbReference type="InterPro" id="IPR021174">
    <property type="entry name" value="UCP037139"/>
</dbReference>
<keyword evidence="5" id="KW-1185">Reference proteome</keyword>
<dbReference type="EMBL" id="LMTR01000081">
    <property type="protein sequence ID" value="KWT65401.1"/>
    <property type="molecule type" value="Genomic_DNA"/>
</dbReference>
<dbReference type="PANTHER" id="PTHR36302">
    <property type="entry name" value="BLR7088 PROTEIN"/>
    <property type="match status" value="1"/>
</dbReference>
<dbReference type="PATRIC" id="fig|121290.4.peg.3597"/>
<evidence type="ECO:0000259" key="3">
    <source>
        <dbReference type="Pfam" id="PF07987"/>
    </source>
</evidence>
<keyword evidence="2" id="KW-0732">Signal</keyword>
<feature type="domain" description="YncI copper-binding" evidence="3">
    <location>
        <begin position="27"/>
        <end position="174"/>
    </location>
</feature>
<dbReference type="SUPFAM" id="SSF110087">
    <property type="entry name" value="DR1885-like metal-binding protein"/>
    <property type="match status" value="1"/>
</dbReference>
<feature type="compositionally biased region" description="Basic and acidic residues" evidence="1">
    <location>
        <begin position="316"/>
        <end position="337"/>
    </location>
</feature>
<dbReference type="InterPro" id="IPR058248">
    <property type="entry name" value="Lxx211020-like"/>
</dbReference>
<evidence type="ECO:0000256" key="2">
    <source>
        <dbReference type="SAM" id="SignalP"/>
    </source>
</evidence>
<protein>
    <submittedName>
        <fullName evidence="4">Conserved membrane protein in copper uptake, YcnI</fullName>
    </submittedName>
</protein>
<dbReference type="Proteomes" id="UP000059074">
    <property type="component" value="Unassembled WGS sequence"/>
</dbReference>
<evidence type="ECO:0000256" key="1">
    <source>
        <dbReference type="SAM" id="MobiDB-lite"/>
    </source>
</evidence>
<dbReference type="Gene3D" id="2.60.40.1890">
    <property type="entry name" value="PCu(A)C copper chaperone"/>
    <property type="match status" value="1"/>
</dbReference>
<comment type="caution">
    <text evidence="4">The sequence shown here is derived from an EMBL/GenBank/DDBJ whole genome shotgun (WGS) entry which is preliminary data.</text>
</comment>